<dbReference type="InterPro" id="IPR048273">
    <property type="entry name" value="Luciferase"/>
</dbReference>
<feature type="region of interest" description="Disordered" evidence="1">
    <location>
        <begin position="1"/>
        <end position="40"/>
    </location>
</feature>
<keyword evidence="4" id="KW-1185">Reference proteome</keyword>
<dbReference type="PANTHER" id="PTHR38695:SF1">
    <property type="entry name" value="AMINO ACID PERMEASE_ SLC12A DOMAIN-CONTAINING PROTEIN"/>
    <property type="match status" value="1"/>
</dbReference>
<evidence type="ECO:0000256" key="1">
    <source>
        <dbReference type="SAM" id="MobiDB-lite"/>
    </source>
</evidence>
<evidence type="ECO:0000259" key="2">
    <source>
        <dbReference type="Pfam" id="PF17648"/>
    </source>
</evidence>
<name>A0A1L9AUW9_9BACT</name>
<protein>
    <recommendedName>
        <fullName evidence="2">Luciferase domain-containing protein</fullName>
    </recommendedName>
</protein>
<feature type="compositionally biased region" description="Polar residues" evidence="1">
    <location>
        <begin position="25"/>
        <end position="39"/>
    </location>
</feature>
<dbReference type="EMBL" id="MPIN01000029">
    <property type="protein sequence ID" value="OJH33733.1"/>
    <property type="molecule type" value="Genomic_DNA"/>
</dbReference>
<dbReference type="OrthoDB" id="822427at2"/>
<accession>A0A1L9AUW9</accession>
<dbReference type="RefSeq" id="WP_071905245.1">
    <property type="nucleotide sequence ID" value="NZ_MPIN01000029.1"/>
</dbReference>
<dbReference type="Proteomes" id="UP000182229">
    <property type="component" value="Unassembled WGS sequence"/>
</dbReference>
<dbReference type="InterPro" id="IPR040841">
    <property type="entry name" value="Luciferase_dom"/>
</dbReference>
<comment type="caution">
    <text evidence="3">The sequence shown here is derived from an EMBL/GenBank/DDBJ whole genome shotgun (WGS) entry which is preliminary data.</text>
</comment>
<evidence type="ECO:0000313" key="4">
    <source>
        <dbReference type="Proteomes" id="UP000182229"/>
    </source>
</evidence>
<evidence type="ECO:0000313" key="3">
    <source>
        <dbReference type="EMBL" id="OJH33733.1"/>
    </source>
</evidence>
<sequence>MSNPTAPDAGEPVSDIALPVRQGSRPRTTPTNPHSQLDQMPTPLLSQELAKRIAQLPGIRLGLSGRAPPGTIGFYLKEQDAHGPEEAFLLGLEFAHLHPSPDGSLHLPLPEPLRSKAIASGWAEKHPLAGHPTVSRDIVMVYAPREPAEIEVVVTLVSASWRYARGN</sequence>
<reference evidence="4" key="1">
    <citation type="submission" date="2016-11" db="EMBL/GenBank/DDBJ databases">
        <authorList>
            <person name="Shukria A."/>
            <person name="Stevens D.C."/>
        </authorList>
    </citation>
    <scope>NUCLEOTIDE SEQUENCE [LARGE SCALE GENOMIC DNA]</scope>
    <source>
        <strain evidence="4">Cbfe23</strain>
    </source>
</reference>
<gene>
    <name evidence="3" type="ORF">BON30_47245</name>
</gene>
<feature type="domain" description="Luciferase" evidence="2">
    <location>
        <begin position="91"/>
        <end position="160"/>
    </location>
</feature>
<dbReference type="STRING" id="83449.BON30_47245"/>
<reference evidence="3 4" key="2">
    <citation type="submission" date="2016-12" db="EMBL/GenBank/DDBJ databases">
        <title>Draft Genome Sequence of Cystobacter ferrugineus Strain Cbfe23.</title>
        <authorList>
            <person name="Akbar S."/>
            <person name="Dowd S.E."/>
            <person name="Stevens D.C."/>
        </authorList>
    </citation>
    <scope>NUCLEOTIDE SEQUENCE [LARGE SCALE GENOMIC DNA]</scope>
    <source>
        <strain evidence="3 4">Cbfe23</strain>
    </source>
</reference>
<dbReference type="AlphaFoldDB" id="A0A1L9AUW9"/>
<proteinExistence type="predicted"/>
<organism evidence="3 4">
    <name type="scientific">Cystobacter ferrugineus</name>
    <dbReference type="NCBI Taxonomy" id="83449"/>
    <lineage>
        <taxon>Bacteria</taxon>
        <taxon>Pseudomonadati</taxon>
        <taxon>Myxococcota</taxon>
        <taxon>Myxococcia</taxon>
        <taxon>Myxococcales</taxon>
        <taxon>Cystobacterineae</taxon>
        <taxon>Archangiaceae</taxon>
        <taxon>Cystobacter</taxon>
    </lineage>
</organism>
<dbReference type="PANTHER" id="PTHR38695">
    <property type="entry name" value="AMINO ACID PERMEASE_ SLC12A DOMAIN-CONTAINING PROTEIN"/>
    <property type="match status" value="1"/>
</dbReference>
<dbReference type="Pfam" id="PF17648">
    <property type="entry name" value="Luciferase"/>
    <property type="match status" value="1"/>
</dbReference>